<feature type="signal peptide" evidence="1">
    <location>
        <begin position="1"/>
        <end position="30"/>
    </location>
</feature>
<feature type="chain" id="PRO_5001577649" evidence="1">
    <location>
        <begin position="31"/>
        <end position="181"/>
    </location>
</feature>
<gene>
    <name evidence="2" type="ORF">H312_01906</name>
</gene>
<dbReference type="Proteomes" id="UP000030655">
    <property type="component" value="Unassembled WGS sequence"/>
</dbReference>
<reference evidence="3" key="1">
    <citation type="submission" date="2013-02" db="EMBL/GenBank/DDBJ databases">
        <authorList>
            <consortium name="The Broad Institute Genome Sequencing Platform"/>
            <person name="Cuomo C."/>
            <person name="Becnel J."/>
            <person name="Sanscrainte N."/>
            <person name="Walker B."/>
            <person name="Young S.K."/>
            <person name="Zeng Q."/>
            <person name="Gargeya S."/>
            <person name="Fitzgerald M."/>
            <person name="Haas B."/>
            <person name="Abouelleil A."/>
            <person name="Alvarado L."/>
            <person name="Arachchi H.M."/>
            <person name="Berlin A.M."/>
            <person name="Chapman S.B."/>
            <person name="Dewar J."/>
            <person name="Goldberg J."/>
            <person name="Griggs A."/>
            <person name="Gujja S."/>
            <person name="Hansen M."/>
            <person name="Howarth C."/>
            <person name="Imamovic A."/>
            <person name="Larimer J."/>
            <person name="McCowan C."/>
            <person name="Murphy C."/>
            <person name="Neiman D."/>
            <person name="Pearson M."/>
            <person name="Priest M."/>
            <person name="Roberts A."/>
            <person name="Saif S."/>
            <person name="Shea T."/>
            <person name="Sisk P."/>
            <person name="Sykes S."/>
            <person name="Wortman J."/>
            <person name="Nusbaum C."/>
            <person name="Birren B."/>
        </authorList>
    </citation>
    <scope>NUCLEOTIDE SEQUENCE [LARGE SCALE GENOMIC DNA]</scope>
    <source>
        <strain evidence="3">PRA339</strain>
    </source>
</reference>
<organism evidence="2 3">
    <name type="scientific">Anncaliia algerae PRA339</name>
    <dbReference type="NCBI Taxonomy" id="1288291"/>
    <lineage>
        <taxon>Eukaryota</taxon>
        <taxon>Fungi</taxon>
        <taxon>Fungi incertae sedis</taxon>
        <taxon>Microsporidia</taxon>
        <taxon>Tubulinosematoidea</taxon>
        <taxon>Tubulinosematidae</taxon>
        <taxon>Anncaliia</taxon>
    </lineage>
</organism>
<dbReference type="EMBL" id="KK365167">
    <property type="protein sequence ID" value="KCZ80698.1"/>
    <property type="molecule type" value="Genomic_DNA"/>
</dbReference>
<keyword evidence="3" id="KW-1185">Reference proteome</keyword>
<proteinExistence type="predicted"/>
<sequence length="181" mass="21351">MFRSMNLFLSAIFTSFLSFLFLLNEKSNKAIEIRIPNGSHQLLNVDGNNFELLQSNYWYVFLTHDIIKSKEKIEKLLEVTNVAILEIDSFNKAYLVSRFKTRKFPKEFFLYDGVINGKTPLNDKLSNYDFWFAVDIYISVIFSVYYEFICQYFNTILTESSLNVYRLCDGGRFSMNFVVLF</sequence>
<name>A0A059F080_9MICR</name>
<reference evidence="2 3" key="2">
    <citation type="submission" date="2014-03" db="EMBL/GenBank/DDBJ databases">
        <title>The Genome Sequence of Anncaliia algerae insect isolate PRA339.</title>
        <authorList>
            <consortium name="The Broad Institute Genome Sequencing Platform"/>
            <consortium name="The Broad Institute Genome Sequencing Center for Infectious Disease"/>
            <person name="Cuomo C."/>
            <person name="Becnel J."/>
            <person name="Sanscrainte N."/>
            <person name="Walker B."/>
            <person name="Young S.K."/>
            <person name="Zeng Q."/>
            <person name="Gargeya S."/>
            <person name="Fitzgerald M."/>
            <person name="Haas B."/>
            <person name="Abouelleil A."/>
            <person name="Alvarado L."/>
            <person name="Arachchi H.M."/>
            <person name="Berlin A.M."/>
            <person name="Chapman S.B."/>
            <person name="Dewar J."/>
            <person name="Goldberg J."/>
            <person name="Griggs A."/>
            <person name="Gujja S."/>
            <person name="Hansen M."/>
            <person name="Howarth C."/>
            <person name="Imamovic A."/>
            <person name="Larimer J."/>
            <person name="McCowan C."/>
            <person name="Murphy C."/>
            <person name="Neiman D."/>
            <person name="Pearson M."/>
            <person name="Priest M."/>
            <person name="Roberts A."/>
            <person name="Saif S."/>
            <person name="Shea T."/>
            <person name="Sisk P."/>
            <person name="Sykes S."/>
            <person name="Wortman J."/>
            <person name="Nusbaum C."/>
            <person name="Birren B."/>
        </authorList>
    </citation>
    <scope>NUCLEOTIDE SEQUENCE [LARGE SCALE GENOMIC DNA]</scope>
    <source>
        <strain evidence="2 3">PRA339</strain>
    </source>
</reference>
<dbReference type="OrthoDB" id="2189829at2759"/>
<evidence type="ECO:0000313" key="3">
    <source>
        <dbReference type="Proteomes" id="UP000030655"/>
    </source>
</evidence>
<protein>
    <submittedName>
        <fullName evidence="2">Uncharacterized protein</fullName>
    </submittedName>
</protein>
<dbReference type="VEuPathDB" id="MicrosporidiaDB:H312_01906"/>
<dbReference type="AlphaFoldDB" id="A0A059F080"/>
<evidence type="ECO:0000256" key="1">
    <source>
        <dbReference type="SAM" id="SignalP"/>
    </source>
</evidence>
<evidence type="ECO:0000313" key="2">
    <source>
        <dbReference type="EMBL" id="KCZ80698.1"/>
    </source>
</evidence>
<accession>A0A059F080</accession>
<keyword evidence="1" id="KW-0732">Signal</keyword>
<dbReference type="HOGENOM" id="CLU_1488664_0_0_1"/>